<reference evidence="2 3" key="1">
    <citation type="submission" date="2016-12" db="EMBL/GenBank/DDBJ databases">
        <title>Study of bacterial adaptation to deep sea.</title>
        <authorList>
            <person name="Song J."/>
            <person name="Yoshizawa S."/>
            <person name="Kogure K."/>
        </authorList>
    </citation>
    <scope>NUCLEOTIDE SEQUENCE [LARGE SCALE GENOMIC DNA]</scope>
    <source>
        <strain evidence="2 3">SAORIC-165</strain>
    </source>
</reference>
<dbReference type="Pfam" id="PF05050">
    <property type="entry name" value="Methyltransf_21"/>
    <property type="match status" value="1"/>
</dbReference>
<dbReference type="Proteomes" id="UP000239907">
    <property type="component" value="Unassembled WGS sequence"/>
</dbReference>
<proteinExistence type="predicted"/>
<dbReference type="PANTHER" id="PTHR34203:SF15">
    <property type="entry name" value="SLL1173 PROTEIN"/>
    <property type="match status" value="1"/>
</dbReference>
<dbReference type="OrthoDB" id="182922at2"/>
<organism evidence="2 3">
    <name type="scientific">Rubritalea profundi</name>
    <dbReference type="NCBI Taxonomy" id="1658618"/>
    <lineage>
        <taxon>Bacteria</taxon>
        <taxon>Pseudomonadati</taxon>
        <taxon>Verrucomicrobiota</taxon>
        <taxon>Verrucomicrobiia</taxon>
        <taxon>Verrucomicrobiales</taxon>
        <taxon>Rubritaleaceae</taxon>
        <taxon>Rubritalea</taxon>
    </lineage>
</organism>
<dbReference type="NCBIfam" id="TIGR01444">
    <property type="entry name" value="fkbM_fam"/>
    <property type="match status" value="1"/>
</dbReference>
<evidence type="ECO:0000259" key="1">
    <source>
        <dbReference type="Pfam" id="PF05050"/>
    </source>
</evidence>
<name>A0A2S7TZA3_9BACT</name>
<keyword evidence="3" id="KW-1185">Reference proteome</keyword>
<comment type="caution">
    <text evidence="2">The sequence shown here is derived from an EMBL/GenBank/DDBJ whole genome shotgun (WGS) entry which is preliminary data.</text>
</comment>
<dbReference type="PANTHER" id="PTHR34203">
    <property type="entry name" value="METHYLTRANSFERASE, FKBM FAMILY PROTEIN"/>
    <property type="match status" value="1"/>
</dbReference>
<protein>
    <recommendedName>
        <fullName evidence="1">Methyltransferase FkbM domain-containing protein</fullName>
    </recommendedName>
</protein>
<dbReference type="Gene3D" id="3.40.50.150">
    <property type="entry name" value="Vaccinia Virus protein VP39"/>
    <property type="match status" value="1"/>
</dbReference>
<dbReference type="InterPro" id="IPR029063">
    <property type="entry name" value="SAM-dependent_MTases_sf"/>
</dbReference>
<dbReference type="InterPro" id="IPR052514">
    <property type="entry name" value="SAM-dependent_MTase"/>
</dbReference>
<sequence length="333" mass="37907">MNQFQQLKNPAAIYSDYKKIHGSMKQLIVNRTHPLRPFLGLIQKTRHLCQWYLDRTAKRISIDGAEVSFLGQLLKFPPKTGFLYSDALFWKGPEAYERETSIVIDTLLDGADTFLDVGSNIGIYSVFAKLKYPQITVHAFEPIPDIFRKNIAFHRANGLDVTLAHNIGCGDTNTTQQIYLPCPENALEEEQTATLRPDSWQASSNEMRLIDIECVSIDQFMEGYKKQIGCCFMKIDVEDFEAAVLRGASEFITKNSPFILCEILPREHGNVETVALVRKLGYRSFAVTREGLFEIKGDDFNRPRSIKDFLLIPADKLDAGIHYIAFSEIKQIR</sequence>
<accession>A0A2S7TZA3</accession>
<dbReference type="EMBL" id="MQWA01000001">
    <property type="protein sequence ID" value="PQJ28085.1"/>
    <property type="molecule type" value="Genomic_DNA"/>
</dbReference>
<dbReference type="AlphaFoldDB" id="A0A2S7TZA3"/>
<feature type="domain" description="Methyltransferase FkbM" evidence="1">
    <location>
        <begin position="116"/>
        <end position="283"/>
    </location>
</feature>
<evidence type="ECO:0000313" key="3">
    <source>
        <dbReference type="Proteomes" id="UP000239907"/>
    </source>
</evidence>
<dbReference type="InterPro" id="IPR006342">
    <property type="entry name" value="FkbM_mtfrase"/>
</dbReference>
<gene>
    <name evidence="2" type="ORF">BSZ32_05915</name>
</gene>
<dbReference type="SUPFAM" id="SSF53335">
    <property type="entry name" value="S-adenosyl-L-methionine-dependent methyltransferases"/>
    <property type="match status" value="1"/>
</dbReference>
<evidence type="ECO:0000313" key="2">
    <source>
        <dbReference type="EMBL" id="PQJ28085.1"/>
    </source>
</evidence>